<dbReference type="EMBL" id="JAHRIP010075690">
    <property type="protein sequence ID" value="MEQ2310405.1"/>
    <property type="molecule type" value="Genomic_DNA"/>
</dbReference>
<keyword evidence="3" id="KW-1185">Reference proteome</keyword>
<gene>
    <name evidence="2" type="ORF">AMECASPLE_008517</name>
</gene>
<keyword evidence="1" id="KW-1133">Transmembrane helix</keyword>
<accession>A0ABV0ZW86</accession>
<feature type="transmembrane region" description="Helical" evidence="1">
    <location>
        <begin position="42"/>
        <end position="62"/>
    </location>
</feature>
<keyword evidence="1" id="KW-0812">Transmembrane</keyword>
<organism evidence="2 3">
    <name type="scientific">Ameca splendens</name>
    <dbReference type="NCBI Taxonomy" id="208324"/>
    <lineage>
        <taxon>Eukaryota</taxon>
        <taxon>Metazoa</taxon>
        <taxon>Chordata</taxon>
        <taxon>Craniata</taxon>
        <taxon>Vertebrata</taxon>
        <taxon>Euteleostomi</taxon>
        <taxon>Actinopterygii</taxon>
        <taxon>Neopterygii</taxon>
        <taxon>Teleostei</taxon>
        <taxon>Neoteleostei</taxon>
        <taxon>Acanthomorphata</taxon>
        <taxon>Ovalentaria</taxon>
        <taxon>Atherinomorphae</taxon>
        <taxon>Cyprinodontiformes</taxon>
        <taxon>Goodeidae</taxon>
        <taxon>Ameca</taxon>
    </lineage>
</organism>
<comment type="caution">
    <text evidence="2">The sequence shown here is derived from an EMBL/GenBank/DDBJ whole genome shotgun (WGS) entry which is preliminary data.</text>
</comment>
<sequence length="113" mass="13155">MDGAKYRAICENDPAKIQDTAKAMNGWIESGVYNLELWSCKWLFGPSTMAVLFFQGMIALNFHKLKTLKVPVTLLLDILFTFFKSFFHKYQHSMEGMYPFPFGKCFVFLYLKT</sequence>
<name>A0ABV0ZW86_9TELE</name>
<evidence type="ECO:0000313" key="3">
    <source>
        <dbReference type="Proteomes" id="UP001469553"/>
    </source>
</evidence>
<protein>
    <submittedName>
        <fullName evidence="2">Uncharacterized protein</fullName>
    </submittedName>
</protein>
<feature type="transmembrane region" description="Helical" evidence="1">
    <location>
        <begin position="68"/>
        <end position="87"/>
    </location>
</feature>
<proteinExistence type="predicted"/>
<dbReference type="Proteomes" id="UP001469553">
    <property type="component" value="Unassembled WGS sequence"/>
</dbReference>
<reference evidence="2 3" key="1">
    <citation type="submission" date="2021-06" db="EMBL/GenBank/DDBJ databases">
        <authorList>
            <person name="Palmer J.M."/>
        </authorList>
    </citation>
    <scope>NUCLEOTIDE SEQUENCE [LARGE SCALE GENOMIC DNA]</scope>
    <source>
        <strain evidence="2 3">AS_MEX2019</strain>
        <tissue evidence="2">Muscle</tissue>
    </source>
</reference>
<evidence type="ECO:0000313" key="2">
    <source>
        <dbReference type="EMBL" id="MEQ2310405.1"/>
    </source>
</evidence>
<keyword evidence="1" id="KW-0472">Membrane</keyword>
<evidence type="ECO:0000256" key="1">
    <source>
        <dbReference type="SAM" id="Phobius"/>
    </source>
</evidence>